<dbReference type="NCBIfam" id="TIGR01297">
    <property type="entry name" value="CDF"/>
    <property type="match status" value="1"/>
</dbReference>
<feature type="domain" description="Cation efflux protein cytoplasmic" evidence="11">
    <location>
        <begin position="215"/>
        <end position="290"/>
    </location>
</feature>
<gene>
    <name evidence="12" type="ORF">QGN29_10610</name>
</gene>
<dbReference type="GO" id="GO:0015093">
    <property type="term" value="F:ferrous iron transmembrane transporter activity"/>
    <property type="evidence" value="ECO:0007669"/>
    <property type="project" value="TreeGrafter"/>
</dbReference>
<evidence type="ECO:0000313" key="12">
    <source>
        <dbReference type="EMBL" id="WND01998.1"/>
    </source>
</evidence>
<feature type="transmembrane region" description="Helical" evidence="9">
    <location>
        <begin position="83"/>
        <end position="102"/>
    </location>
</feature>
<keyword evidence="7 9" id="KW-0472">Membrane</keyword>
<dbReference type="GO" id="GO:0006882">
    <property type="term" value="P:intracellular zinc ion homeostasis"/>
    <property type="evidence" value="ECO:0007669"/>
    <property type="project" value="TreeGrafter"/>
</dbReference>
<dbReference type="KEGG" id="tmk:QGN29_10610"/>
<dbReference type="Gene3D" id="1.20.1510.10">
    <property type="entry name" value="Cation efflux protein transmembrane domain"/>
    <property type="match status" value="1"/>
</dbReference>
<feature type="transmembrane region" description="Helical" evidence="9">
    <location>
        <begin position="12"/>
        <end position="35"/>
    </location>
</feature>
<dbReference type="InterPro" id="IPR027469">
    <property type="entry name" value="Cation_efflux_TMD_sf"/>
</dbReference>
<evidence type="ECO:0000259" key="10">
    <source>
        <dbReference type="Pfam" id="PF01545"/>
    </source>
</evidence>
<reference evidence="12" key="1">
    <citation type="submission" date="2023-04" db="EMBL/GenBank/DDBJ databases">
        <title>Complete genome sequence of Temperatibacter marinus.</title>
        <authorList>
            <person name="Rong J.-C."/>
            <person name="Yi M.-L."/>
            <person name="Zhao Q."/>
        </authorList>
    </citation>
    <scope>NUCLEOTIDE SEQUENCE</scope>
    <source>
        <strain evidence="12">NBRC 110045</strain>
    </source>
</reference>
<feature type="transmembrane region" description="Helical" evidence="9">
    <location>
        <begin position="161"/>
        <end position="178"/>
    </location>
</feature>
<dbReference type="GO" id="GO:0015341">
    <property type="term" value="F:zinc efflux antiporter activity"/>
    <property type="evidence" value="ECO:0007669"/>
    <property type="project" value="TreeGrafter"/>
</dbReference>
<feature type="transmembrane region" description="Helical" evidence="9">
    <location>
        <begin position="41"/>
        <end position="63"/>
    </location>
</feature>
<feature type="domain" description="Cation efflux protein transmembrane" evidence="10">
    <location>
        <begin position="18"/>
        <end position="209"/>
    </location>
</feature>
<dbReference type="PANTHER" id="PTHR43840">
    <property type="entry name" value="MITOCHONDRIAL METAL TRANSPORTER 1-RELATED"/>
    <property type="match status" value="1"/>
</dbReference>
<accession>A0AA52EF80</accession>
<evidence type="ECO:0000256" key="9">
    <source>
        <dbReference type="SAM" id="Phobius"/>
    </source>
</evidence>
<keyword evidence="5 9" id="KW-0812">Transmembrane</keyword>
<dbReference type="Pfam" id="PF01545">
    <property type="entry name" value="Cation_efflux"/>
    <property type="match status" value="1"/>
</dbReference>
<keyword evidence="4" id="KW-1003">Cell membrane</keyword>
<proteinExistence type="inferred from homology"/>
<feature type="transmembrane region" description="Helical" evidence="9">
    <location>
        <begin position="122"/>
        <end position="141"/>
    </location>
</feature>
<evidence type="ECO:0000256" key="5">
    <source>
        <dbReference type="ARBA" id="ARBA00022692"/>
    </source>
</evidence>
<evidence type="ECO:0000256" key="8">
    <source>
        <dbReference type="ARBA" id="ARBA00068882"/>
    </source>
</evidence>
<evidence type="ECO:0000256" key="3">
    <source>
        <dbReference type="ARBA" id="ARBA00022448"/>
    </source>
</evidence>
<dbReference type="InterPro" id="IPR058533">
    <property type="entry name" value="Cation_efflux_TM"/>
</dbReference>
<name>A0AA52EF80_9PROT</name>
<dbReference type="Proteomes" id="UP001268683">
    <property type="component" value="Chromosome"/>
</dbReference>
<comment type="similarity">
    <text evidence="2">Belongs to the cation diffusion facilitator (CDF) transporter (TC 2.A.4) family.</text>
</comment>
<dbReference type="InterPro" id="IPR002524">
    <property type="entry name" value="Cation_efflux"/>
</dbReference>
<dbReference type="InterPro" id="IPR027470">
    <property type="entry name" value="Cation_efflux_CTD"/>
</dbReference>
<dbReference type="FunFam" id="3.30.70.1350:FF:000002">
    <property type="entry name" value="Ferrous-iron efflux pump FieF"/>
    <property type="match status" value="1"/>
</dbReference>
<dbReference type="Pfam" id="PF16916">
    <property type="entry name" value="ZT_dimer"/>
    <property type="match status" value="1"/>
</dbReference>
<dbReference type="InterPro" id="IPR050291">
    <property type="entry name" value="CDF_Transporter"/>
</dbReference>
<dbReference type="Gene3D" id="3.30.70.1350">
    <property type="entry name" value="Cation efflux protein, cytoplasmic domain"/>
    <property type="match status" value="1"/>
</dbReference>
<dbReference type="GO" id="GO:0015086">
    <property type="term" value="F:cadmium ion transmembrane transporter activity"/>
    <property type="evidence" value="ECO:0007669"/>
    <property type="project" value="TreeGrafter"/>
</dbReference>
<dbReference type="SUPFAM" id="SSF161111">
    <property type="entry name" value="Cation efflux protein transmembrane domain-like"/>
    <property type="match status" value="1"/>
</dbReference>
<organism evidence="12 13">
    <name type="scientific">Temperatibacter marinus</name>
    <dbReference type="NCBI Taxonomy" id="1456591"/>
    <lineage>
        <taxon>Bacteria</taxon>
        <taxon>Pseudomonadati</taxon>
        <taxon>Pseudomonadota</taxon>
        <taxon>Alphaproteobacteria</taxon>
        <taxon>Kordiimonadales</taxon>
        <taxon>Temperatibacteraceae</taxon>
        <taxon>Temperatibacter</taxon>
    </lineage>
</organism>
<dbReference type="RefSeq" id="WP_310797833.1">
    <property type="nucleotide sequence ID" value="NZ_CP123872.1"/>
</dbReference>
<dbReference type="SUPFAM" id="SSF160240">
    <property type="entry name" value="Cation efflux protein cytoplasmic domain-like"/>
    <property type="match status" value="1"/>
</dbReference>
<sequence>MSEENQRIEKLMIWATRASSLVALTLVVTKFYAWFYSQSVALFGSMLDSGLDLAASLMTLFAVKTAIQPADEDHRFGHGKAEAIAGLFQGSLMAGSAFFLLFESGRALLAPRPSVAQDLILGVSVFAIALTLVLVIFQSYVIKQSNSLAVQGDHLHYMGDLMLNCSVIASVFLANYGLTYADGIFGFLIAGYILKGSYDVARPSIDMLMDREVPFEERERIIQTASSVDGVKGIHEVRTRLSGRSTFIQMHIEVSGTLSVNEGHAIADLVEKALNKDFPEAETLVHIDPYQS</sequence>
<dbReference type="AlphaFoldDB" id="A0AA52EF80"/>
<comment type="subcellular location">
    <subcellularLocation>
        <location evidence="1">Cell membrane</location>
        <topology evidence="1">Multi-pass membrane protein</topology>
    </subcellularLocation>
</comment>
<protein>
    <recommendedName>
        <fullName evidence="8">Protein p34</fullName>
    </recommendedName>
</protein>
<evidence type="ECO:0000256" key="1">
    <source>
        <dbReference type="ARBA" id="ARBA00004651"/>
    </source>
</evidence>
<keyword evidence="13" id="KW-1185">Reference proteome</keyword>
<keyword evidence="3" id="KW-0813">Transport</keyword>
<keyword evidence="6 9" id="KW-1133">Transmembrane helix</keyword>
<dbReference type="EMBL" id="CP123872">
    <property type="protein sequence ID" value="WND01998.1"/>
    <property type="molecule type" value="Genomic_DNA"/>
</dbReference>
<dbReference type="PANTHER" id="PTHR43840:SF41">
    <property type="entry name" value="CATION-EFFLUX PUMP FIEF"/>
    <property type="match status" value="1"/>
</dbReference>
<dbReference type="GO" id="GO:0005886">
    <property type="term" value="C:plasma membrane"/>
    <property type="evidence" value="ECO:0007669"/>
    <property type="project" value="UniProtKB-SubCell"/>
</dbReference>
<evidence type="ECO:0000256" key="4">
    <source>
        <dbReference type="ARBA" id="ARBA00022475"/>
    </source>
</evidence>
<evidence type="ECO:0000256" key="7">
    <source>
        <dbReference type="ARBA" id="ARBA00023136"/>
    </source>
</evidence>
<evidence type="ECO:0000259" key="11">
    <source>
        <dbReference type="Pfam" id="PF16916"/>
    </source>
</evidence>
<dbReference type="InterPro" id="IPR036837">
    <property type="entry name" value="Cation_efflux_CTD_sf"/>
</dbReference>
<evidence type="ECO:0000313" key="13">
    <source>
        <dbReference type="Proteomes" id="UP001268683"/>
    </source>
</evidence>
<evidence type="ECO:0000256" key="2">
    <source>
        <dbReference type="ARBA" id="ARBA00008114"/>
    </source>
</evidence>
<evidence type="ECO:0000256" key="6">
    <source>
        <dbReference type="ARBA" id="ARBA00022989"/>
    </source>
</evidence>